<evidence type="ECO:0000256" key="7">
    <source>
        <dbReference type="SAM" id="SignalP"/>
    </source>
</evidence>
<organism evidence="10 11">
    <name type="scientific">Labeo rohita</name>
    <name type="common">Indian major carp</name>
    <name type="synonym">Cyprinus rohita</name>
    <dbReference type="NCBI Taxonomy" id="84645"/>
    <lineage>
        <taxon>Eukaryota</taxon>
        <taxon>Metazoa</taxon>
        <taxon>Chordata</taxon>
        <taxon>Craniata</taxon>
        <taxon>Vertebrata</taxon>
        <taxon>Euteleostomi</taxon>
        <taxon>Actinopterygii</taxon>
        <taxon>Neopterygii</taxon>
        <taxon>Teleostei</taxon>
        <taxon>Ostariophysi</taxon>
        <taxon>Cypriniformes</taxon>
        <taxon>Cyprinidae</taxon>
        <taxon>Labeoninae</taxon>
        <taxon>Labeonini</taxon>
        <taxon>Labeo</taxon>
    </lineage>
</organism>
<accession>A0A498MAM4</accession>
<dbReference type="SUPFAM" id="SSF52540">
    <property type="entry name" value="P-loop containing nucleoside triphosphate hydrolases"/>
    <property type="match status" value="1"/>
</dbReference>
<dbReference type="GO" id="GO:0005524">
    <property type="term" value="F:ATP binding"/>
    <property type="evidence" value="ECO:0007669"/>
    <property type="project" value="UniProtKB-KW"/>
</dbReference>
<evidence type="ECO:0000313" key="11">
    <source>
        <dbReference type="Proteomes" id="UP000290572"/>
    </source>
</evidence>
<evidence type="ECO:0000256" key="2">
    <source>
        <dbReference type="ARBA" id="ARBA00022741"/>
    </source>
</evidence>
<keyword evidence="5" id="KW-0234">DNA repair</keyword>
<dbReference type="PANTHER" id="PTHR46487">
    <property type="entry name" value="DNA REPAIR PROTEIN XRCC3"/>
    <property type="match status" value="1"/>
</dbReference>
<evidence type="ECO:0000256" key="6">
    <source>
        <dbReference type="ARBA" id="ARBA00023242"/>
    </source>
</evidence>
<dbReference type="EMBL" id="QBIY01012862">
    <property type="protein sequence ID" value="RXN15203.1"/>
    <property type="molecule type" value="Genomic_DNA"/>
</dbReference>
<keyword evidence="3" id="KW-0227">DNA damage</keyword>
<evidence type="ECO:0000256" key="4">
    <source>
        <dbReference type="ARBA" id="ARBA00022840"/>
    </source>
</evidence>
<dbReference type="STRING" id="84645.A0A498MAM4"/>
<dbReference type="EMBL" id="QBIY01012798">
    <property type="protein sequence ID" value="RXN16304.1"/>
    <property type="molecule type" value="Genomic_DNA"/>
</dbReference>
<dbReference type="GO" id="GO:0090656">
    <property type="term" value="P:t-circle formation"/>
    <property type="evidence" value="ECO:0007669"/>
    <property type="project" value="TreeGrafter"/>
</dbReference>
<dbReference type="PANTHER" id="PTHR46487:SF1">
    <property type="entry name" value="DNA REPAIR PROTEIN XRCC3"/>
    <property type="match status" value="1"/>
</dbReference>
<dbReference type="Pfam" id="PF08423">
    <property type="entry name" value="Rad51"/>
    <property type="match status" value="1"/>
</dbReference>
<evidence type="ECO:0000256" key="5">
    <source>
        <dbReference type="ARBA" id="ARBA00023204"/>
    </source>
</evidence>
<comment type="caution">
    <text evidence="10">The sequence shown here is derived from an EMBL/GenBank/DDBJ whole genome shotgun (WGS) entry which is preliminary data.</text>
</comment>
<dbReference type="GO" id="GO:0140664">
    <property type="term" value="F:ATP-dependent DNA damage sensor activity"/>
    <property type="evidence" value="ECO:0007669"/>
    <property type="project" value="InterPro"/>
</dbReference>
<reference evidence="10 11" key="1">
    <citation type="submission" date="2018-03" db="EMBL/GenBank/DDBJ databases">
        <title>Draft genome sequence of Rohu Carp (Labeo rohita).</title>
        <authorList>
            <person name="Das P."/>
            <person name="Kushwaha B."/>
            <person name="Joshi C.G."/>
            <person name="Kumar D."/>
            <person name="Nagpure N.S."/>
            <person name="Sahoo L."/>
            <person name="Das S.P."/>
            <person name="Bit A."/>
            <person name="Patnaik S."/>
            <person name="Meher P.K."/>
            <person name="Jayasankar P."/>
            <person name="Koringa P.G."/>
            <person name="Patel N.V."/>
            <person name="Hinsu A.T."/>
            <person name="Kumar R."/>
            <person name="Pandey M."/>
            <person name="Agarwal S."/>
            <person name="Srivastava S."/>
            <person name="Singh M."/>
            <person name="Iquebal M.A."/>
            <person name="Jaiswal S."/>
            <person name="Angadi U.B."/>
            <person name="Kumar N."/>
            <person name="Raza M."/>
            <person name="Shah T.M."/>
            <person name="Rai A."/>
            <person name="Jena J.K."/>
        </authorList>
    </citation>
    <scope>NUCLEOTIDE SEQUENCE [LARGE SCALE GENOMIC DNA]</scope>
    <source>
        <strain evidence="10">DASCIFA01</strain>
        <tissue evidence="10">Testis</tissue>
    </source>
</reference>
<dbReference type="Proteomes" id="UP000290572">
    <property type="component" value="Unassembled WGS sequence"/>
</dbReference>
<feature type="domain" description="RecA family profile 1" evidence="8">
    <location>
        <begin position="455"/>
        <end position="636"/>
    </location>
</feature>
<sequence>MYVSFCFGLLLLCYQLCEVNGSYVMDPQGAIETECRDRYFWVSVDVGFAGRIRFEAVVENGVHIIGEDHASMCGYTNDNNFLFKLNVVLTDLSGKENKYSLSETCTLPLDWSAKEIVCEENYIEIDGIAVEVIQATVFFRQKWAVVMLDTSAACTIAPSSFNGVTLHWRTPKVMTPLVQDPSGFVSRSIELGVDGQLLNEATRKAMGYILADDGQVVHVSVPFGAPGGYRMSIVENNTYKESYKAFLCYEHIYSHVFMDDTQIETRHRQLRVMETPLISRIPFTVDETLPHEEVFTIYLGSFASDVELIAIKLNENYLLVTDAIQQNYFITKISHINGTHGFIIKVPFEDKSVNRVYLGEGLLQYSVEISYTLNIIGRNDTFFHHVSVVAHVKNASNFRSAKEILCVSGPDLQRLTRLSKTDVQRLHYAVAATVRKSKPVTALQLFQGECPVLEAGHRLSFACPILDGLMRGGLPLRGITELAGESAAGKTQFCLQLCLSVQYPQENGGLNSGAVYICTEDSFPIKRLRQLITQQPRLRPDLPPALIRSRRFSDNIYIEHAADLEALQACVSQRVPVLLKRGLVRLLVVDSVAALFRSEFQADEAIERSRHLLAFSNRLHHLSHEYGAPVVCVNQVTDVVDGPNQGRCDYGLVGSKVLPALGIAWANQVMVRLMLRRLTGQVQSDNRSSAPRKLEVVFAPHLPRASCLCGVWEEGVRGIPDDHSDLQQGSS</sequence>
<dbReference type="InterPro" id="IPR047348">
    <property type="entry name" value="XRCC3-like_C"/>
</dbReference>
<keyword evidence="2" id="KW-0547">Nucleotide-binding</keyword>
<dbReference type="InterPro" id="IPR058876">
    <property type="entry name" value="Ig-like_ZP"/>
</dbReference>
<proteinExistence type="predicted"/>
<comment type="subcellular location">
    <subcellularLocation>
        <location evidence="1">Nucleus</location>
    </subcellularLocation>
</comment>
<dbReference type="InterPro" id="IPR013632">
    <property type="entry name" value="Rad51_C"/>
</dbReference>
<dbReference type="GO" id="GO:0000400">
    <property type="term" value="F:four-way junction DNA binding"/>
    <property type="evidence" value="ECO:0007669"/>
    <property type="project" value="TreeGrafter"/>
</dbReference>
<dbReference type="Pfam" id="PF26562">
    <property type="entry name" value="Ig-like"/>
    <property type="match status" value="1"/>
</dbReference>
<dbReference type="GO" id="GO:0045003">
    <property type="term" value="P:double-strand break repair via synthesis-dependent strand annealing"/>
    <property type="evidence" value="ECO:0007669"/>
    <property type="project" value="TreeGrafter"/>
</dbReference>
<feature type="chain" id="PRO_5033828377" evidence="7">
    <location>
        <begin position="22"/>
        <end position="731"/>
    </location>
</feature>
<evidence type="ECO:0000256" key="3">
    <source>
        <dbReference type="ARBA" id="ARBA00022763"/>
    </source>
</evidence>
<feature type="signal peptide" evidence="7">
    <location>
        <begin position="1"/>
        <end position="21"/>
    </location>
</feature>
<keyword evidence="6" id="KW-0539">Nucleus</keyword>
<keyword evidence="4" id="KW-0067">ATP-binding</keyword>
<dbReference type="InterPro" id="IPR020588">
    <property type="entry name" value="RecA_ATP-bd"/>
</dbReference>
<dbReference type="InterPro" id="IPR027417">
    <property type="entry name" value="P-loop_NTPase"/>
</dbReference>
<dbReference type="CDD" id="cd19491">
    <property type="entry name" value="XRCC3"/>
    <property type="match status" value="1"/>
</dbReference>
<gene>
    <name evidence="10" type="ORF">ROHU_027583</name>
    <name evidence="9" type="ORF">ROHU_028253</name>
</gene>
<dbReference type="AlphaFoldDB" id="A0A498MAM4"/>
<dbReference type="GO" id="GO:0005657">
    <property type="term" value="C:replication fork"/>
    <property type="evidence" value="ECO:0007669"/>
    <property type="project" value="TreeGrafter"/>
</dbReference>
<evidence type="ECO:0000259" key="8">
    <source>
        <dbReference type="PROSITE" id="PS50162"/>
    </source>
</evidence>
<dbReference type="GO" id="GO:0000722">
    <property type="term" value="P:telomere maintenance via recombination"/>
    <property type="evidence" value="ECO:0007669"/>
    <property type="project" value="TreeGrafter"/>
</dbReference>
<dbReference type="PROSITE" id="PS50162">
    <property type="entry name" value="RECA_2"/>
    <property type="match status" value="1"/>
</dbReference>
<dbReference type="Gene3D" id="3.40.50.300">
    <property type="entry name" value="P-loop containing nucleotide triphosphate hydrolases"/>
    <property type="match status" value="1"/>
</dbReference>
<keyword evidence="7" id="KW-0732">Signal</keyword>
<evidence type="ECO:0000256" key="1">
    <source>
        <dbReference type="ARBA" id="ARBA00004123"/>
    </source>
</evidence>
<name>A0A498MAM4_LABRO</name>
<evidence type="ECO:0000313" key="9">
    <source>
        <dbReference type="EMBL" id="RXN15203.1"/>
    </source>
</evidence>
<dbReference type="FunFam" id="3.40.50.300:FF:004271">
    <property type="entry name" value="X-ray repair-complementing defective repair in Chinese hamster cells 3"/>
    <property type="match status" value="1"/>
</dbReference>
<keyword evidence="11" id="KW-1185">Reference proteome</keyword>
<evidence type="ECO:0000313" key="10">
    <source>
        <dbReference type="EMBL" id="RXN16304.1"/>
    </source>
</evidence>
<protein>
    <submittedName>
        <fullName evidence="10">DNA repair XRCC3</fullName>
    </submittedName>
</protein>
<dbReference type="GO" id="GO:0071140">
    <property type="term" value="P:resolution of mitotic recombination intermediates"/>
    <property type="evidence" value="ECO:0007669"/>
    <property type="project" value="TreeGrafter"/>
</dbReference>
<dbReference type="GO" id="GO:0033065">
    <property type="term" value="C:Rad51C-XRCC3 complex"/>
    <property type="evidence" value="ECO:0007669"/>
    <property type="project" value="TreeGrafter"/>
</dbReference>